<dbReference type="PANTHER" id="PTHR48081">
    <property type="entry name" value="AB HYDROLASE SUPERFAMILY PROTEIN C4A8.06C"/>
    <property type="match status" value="1"/>
</dbReference>
<proteinExistence type="predicted"/>
<keyword evidence="2" id="KW-0472">Membrane</keyword>
<dbReference type="Gene3D" id="3.40.50.1820">
    <property type="entry name" value="alpha/beta hydrolase"/>
    <property type="match status" value="1"/>
</dbReference>
<dbReference type="EMBL" id="MIKG01000007">
    <property type="protein sequence ID" value="RAO68380.1"/>
    <property type="molecule type" value="Genomic_DNA"/>
</dbReference>
<dbReference type="AlphaFoldDB" id="A0A364KXU8"/>
<feature type="domain" description="Alpha/beta hydrolase fold-3" evidence="3">
    <location>
        <begin position="149"/>
        <end position="373"/>
    </location>
</feature>
<dbReference type="STRING" id="1196081.A0A364KXU8"/>
<organism evidence="4 5">
    <name type="scientific">Talaromyces amestolkiae</name>
    <dbReference type="NCBI Taxonomy" id="1196081"/>
    <lineage>
        <taxon>Eukaryota</taxon>
        <taxon>Fungi</taxon>
        <taxon>Dikarya</taxon>
        <taxon>Ascomycota</taxon>
        <taxon>Pezizomycotina</taxon>
        <taxon>Eurotiomycetes</taxon>
        <taxon>Eurotiomycetidae</taxon>
        <taxon>Eurotiales</taxon>
        <taxon>Trichocomaceae</taxon>
        <taxon>Talaromyces</taxon>
        <taxon>Talaromyces sect. Talaromyces</taxon>
    </lineage>
</organism>
<feature type="transmembrane region" description="Helical" evidence="2">
    <location>
        <begin position="46"/>
        <end position="66"/>
    </location>
</feature>
<evidence type="ECO:0000313" key="4">
    <source>
        <dbReference type="EMBL" id="RAO68380.1"/>
    </source>
</evidence>
<accession>A0A364KXU8</accession>
<gene>
    <name evidence="4" type="ORF">BHQ10_004392</name>
</gene>
<dbReference type="PANTHER" id="PTHR48081:SF21">
    <property type="entry name" value="LIPASE_THIOESTERASE FAMILY PROTEIN (AFU_ORTHOLOGUE AFUA_8G02590)"/>
    <property type="match status" value="1"/>
</dbReference>
<dbReference type="Pfam" id="PF07859">
    <property type="entry name" value="Abhydrolase_3"/>
    <property type="match status" value="1"/>
</dbReference>
<dbReference type="InterPro" id="IPR050300">
    <property type="entry name" value="GDXG_lipolytic_enzyme"/>
</dbReference>
<dbReference type="InterPro" id="IPR013094">
    <property type="entry name" value="AB_hydrolase_3"/>
</dbReference>
<keyword evidence="2" id="KW-0812">Transmembrane</keyword>
<sequence length="487" mass="54498">MASTKQTIKPTHDELNAYSLQNGSSEKTKLVYRQRSSMTLSERLDLPFALLSVPFVAFFAILTGPFRARKQRLNPQQTIARSMLLHVGYSIFRRVVARFSPLQVQAILPSTATEYKIYTWKKWIKGQSVELGDGATGHWVGNPNAKNVLIWIHGGGFAVPANRGYFAFFDKFLKEMRAANKDISVFMVAYTLVPKAVYPMQLRQCTTALRYILDKTERKAENVYFGGDSAGGNLVLAVLSHIAHPHPEVEPLKLSDGEEFGGATLLSPWTSLETTFPPQDTEPLGDLIHPDCAKSWAGSYLAGSERDNYTDARLAPIDWWHNLPIKHVLVTAGGYELLLPFIEDFASRLKEGLDGDESDGGKVEFFVGEKEAHVAPIYFTQFQKNFFKHLQLKPRFKFKLFQVTALLSLLATTTIATSGFSATCDGYDPIEGDFLDAECQGSPGKEETYLDLKKFVANLGNQLVAQVKYVKFTPFSRSQRSNILAQW</sequence>
<keyword evidence="5" id="KW-1185">Reference proteome</keyword>
<comment type="caution">
    <text evidence="4">The sequence shown here is derived from an EMBL/GenBank/DDBJ whole genome shotgun (WGS) entry which is preliminary data.</text>
</comment>
<evidence type="ECO:0000259" key="3">
    <source>
        <dbReference type="Pfam" id="PF07859"/>
    </source>
</evidence>
<reference evidence="4 5" key="1">
    <citation type="journal article" date="2017" name="Biotechnol. Biofuels">
        <title>Differential beta-glucosidase expression as a function of carbon source availability in Talaromyces amestolkiae: a genomic and proteomic approach.</title>
        <authorList>
            <person name="de Eugenio L.I."/>
            <person name="Mendez-Liter J.A."/>
            <person name="Nieto-Dominguez M."/>
            <person name="Alonso L."/>
            <person name="Gil-Munoz J."/>
            <person name="Barriuso J."/>
            <person name="Prieto A."/>
            <person name="Martinez M.J."/>
        </authorList>
    </citation>
    <scope>NUCLEOTIDE SEQUENCE [LARGE SCALE GENOMIC DNA]</scope>
    <source>
        <strain evidence="4 5">CIB</strain>
    </source>
</reference>
<evidence type="ECO:0000256" key="1">
    <source>
        <dbReference type="ARBA" id="ARBA00022801"/>
    </source>
</evidence>
<dbReference type="Proteomes" id="UP000249363">
    <property type="component" value="Unassembled WGS sequence"/>
</dbReference>
<keyword evidence="1" id="KW-0378">Hydrolase</keyword>
<dbReference type="GeneID" id="63793608"/>
<dbReference type="InterPro" id="IPR029058">
    <property type="entry name" value="AB_hydrolase_fold"/>
</dbReference>
<evidence type="ECO:0000256" key="2">
    <source>
        <dbReference type="SAM" id="Phobius"/>
    </source>
</evidence>
<keyword evidence="2" id="KW-1133">Transmembrane helix</keyword>
<dbReference type="OrthoDB" id="2152029at2759"/>
<dbReference type="SUPFAM" id="SSF53474">
    <property type="entry name" value="alpha/beta-Hydrolases"/>
    <property type="match status" value="1"/>
</dbReference>
<protein>
    <recommendedName>
        <fullName evidence="3">Alpha/beta hydrolase fold-3 domain-containing protein</fullName>
    </recommendedName>
</protein>
<evidence type="ECO:0000313" key="5">
    <source>
        <dbReference type="Proteomes" id="UP000249363"/>
    </source>
</evidence>
<name>A0A364KXU8_TALAM</name>
<dbReference type="GO" id="GO:0016787">
    <property type="term" value="F:hydrolase activity"/>
    <property type="evidence" value="ECO:0007669"/>
    <property type="project" value="UniProtKB-KW"/>
</dbReference>
<dbReference type="RefSeq" id="XP_040732896.1">
    <property type="nucleotide sequence ID" value="XM_040876752.1"/>
</dbReference>